<evidence type="ECO:0000313" key="3">
    <source>
        <dbReference type="EMBL" id="KAK5646394.1"/>
    </source>
</evidence>
<evidence type="ECO:0000313" key="4">
    <source>
        <dbReference type="Proteomes" id="UP001329430"/>
    </source>
</evidence>
<evidence type="ECO:0000259" key="2">
    <source>
        <dbReference type="Pfam" id="PF10545"/>
    </source>
</evidence>
<dbReference type="Proteomes" id="UP001329430">
    <property type="component" value="Chromosome 3"/>
</dbReference>
<sequence>MEWSNEDMLRLIDEYRIRPVLWDPTSELFKNRNKKEDAWMFKTDTVEIKRKINSLTLNYYYIVPFLFVFNSTFLHTWIIREYEQILRARLNILKSSFLIYFTNENYWGGNGKSPCCLLVCYLALSCEKPKNRCVVYYKKNRFVVELKLLCMNFTPIKKKFKETRRGASP</sequence>
<protein>
    <recommendedName>
        <fullName evidence="2">MADF domain-containing protein</fullName>
    </recommendedName>
</protein>
<feature type="domain" description="MADF" evidence="2">
    <location>
        <begin position="11"/>
        <end position="40"/>
    </location>
</feature>
<dbReference type="InterPro" id="IPR006578">
    <property type="entry name" value="MADF-dom"/>
</dbReference>
<keyword evidence="4" id="KW-1185">Reference proteome</keyword>
<proteinExistence type="predicted"/>
<reference evidence="3 4" key="1">
    <citation type="journal article" date="2024" name="Insects">
        <title>An Improved Chromosome-Level Genome Assembly of the Firefly Pyrocoelia pectoralis.</title>
        <authorList>
            <person name="Fu X."/>
            <person name="Meyer-Rochow V.B."/>
            <person name="Ballantyne L."/>
            <person name="Zhu X."/>
        </authorList>
    </citation>
    <scope>NUCLEOTIDE SEQUENCE [LARGE SCALE GENOMIC DNA]</scope>
    <source>
        <strain evidence="3">XCY_ONT2</strain>
    </source>
</reference>
<name>A0AAN7VLP3_9COLE</name>
<accession>A0AAN7VLP3</accession>
<comment type="caution">
    <text evidence="3">The sequence shown here is derived from an EMBL/GenBank/DDBJ whole genome shotgun (WGS) entry which is preliminary data.</text>
</comment>
<dbReference type="Pfam" id="PF10545">
    <property type="entry name" value="MADF_DNA_bdg"/>
    <property type="match status" value="1"/>
</dbReference>
<feature type="transmembrane region" description="Helical" evidence="1">
    <location>
        <begin position="59"/>
        <end position="79"/>
    </location>
</feature>
<evidence type="ECO:0000256" key="1">
    <source>
        <dbReference type="SAM" id="Phobius"/>
    </source>
</evidence>
<organism evidence="3 4">
    <name type="scientific">Pyrocoelia pectoralis</name>
    <dbReference type="NCBI Taxonomy" id="417401"/>
    <lineage>
        <taxon>Eukaryota</taxon>
        <taxon>Metazoa</taxon>
        <taxon>Ecdysozoa</taxon>
        <taxon>Arthropoda</taxon>
        <taxon>Hexapoda</taxon>
        <taxon>Insecta</taxon>
        <taxon>Pterygota</taxon>
        <taxon>Neoptera</taxon>
        <taxon>Endopterygota</taxon>
        <taxon>Coleoptera</taxon>
        <taxon>Polyphaga</taxon>
        <taxon>Elateriformia</taxon>
        <taxon>Elateroidea</taxon>
        <taxon>Lampyridae</taxon>
        <taxon>Lampyrinae</taxon>
        <taxon>Pyrocoelia</taxon>
    </lineage>
</organism>
<keyword evidence="1" id="KW-0472">Membrane</keyword>
<keyword evidence="1" id="KW-0812">Transmembrane</keyword>
<dbReference type="EMBL" id="JAVRBK010000003">
    <property type="protein sequence ID" value="KAK5646394.1"/>
    <property type="molecule type" value="Genomic_DNA"/>
</dbReference>
<keyword evidence="1" id="KW-1133">Transmembrane helix</keyword>
<dbReference type="AlphaFoldDB" id="A0AAN7VLP3"/>
<gene>
    <name evidence="3" type="ORF">RI129_004858</name>
</gene>